<dbReference type="SUPFAM" id="SSF52172">
    <property type="entry name" value="CheY-like"/>
    <property type="match status" value="1"/>
</dbReference>
<dbReference type="Pfam" id="PF00486">
    <property type="entry name" value="Trans_reg_C"/>
    <property type="match status" value="1"/>
</dbReference>
<keyword evidence="13" id="KW-1185">Reference proteome</keyword>
<dbReference type="PATRIC" id="fig|520762.4.peg.1572"/>
<dbReference type="SMART" id="SM00448">
    <property type="entry name" value="REC"/>
    <property type="match status" value="1"/>
</dbReference>
<dbReference type="EMBL" id="LOEE01000030">
    <property type="protein sequence ID" value="KXG75948.1"/>
    <property type="molecule type" value="Genomic_DNA"/>
</dbReference>
<feature type="domain" description="Response regulatory" evidence="10">
    <location>
        <begin position="5"/>
        <end position="121"/>
    </location>
</feature>
<evidence type="ECO:0000259" key="10">
    <source>
        <dbReference type="PROSITE" id="PS50110"/>
    </source>
</evidence>
<feature type="DNA-binding region" description="OmpR/PhoB-type" evidence="9">
    <location>
        <begin position="132"/>
        <end position="231"/>
    </location>
</feature>
<reference evidence="12 13" key="1">
    <citation type="submission" date="2015-12" db="EMBL/GenBank/DDBJ databases">
        <title>Draft genome sequence of the thermoanaerobe Thermotalea metallivorans, an isolate from the runoff channel of the Great Artesian Basin, Australia.</title>
        <authorList>
            <person name="Patel B.K."/>
        </authorList>
    </citation>
    <scope>NUCLEOTIDE SEQUENCE [LARGE SCALE GENOMIC DNA]</scope>
    <source>
        <strain evidence="12 13">B2-1</strain>
    </source>
</reference>
<evidence type="ECO:0000256" key="2">
    <source>
        <dbReference type="ARBA" id="ARBA00022553"/>
    </source>
</evidence>
<dbReference type="InterPro" id="IPR011006">
    <property type="entry name" value="CheY-like_superfamily"/>
</dbReference>
<evidence type="ECO:0000256" key="8">
    <source>
        <dbReference type="PROSITE-ProRule" id="PRU00169"/>
    </source>
</evidence>
<dbReference type="AlphaFoldDB" id="A0A140L5X3"/>
<dbReference type="InterPro" id="IPR036388">
    <property type="entry name" value="WH-like_DNA-bd_sf"/>
</dbReference>
<dbReference type="InterPro" id="IPR016032">
    <property type="entry name" value="Sig_transdc_resp-reg_C-effctor"/>
</dbReference>
<comment type="function">
    <text evidence="7">May play the central regulatory role in sporulation. It may be an element of the effector pathway responsible for the activation of sporulation genes in response to nutritional stress. Spo0A may act in concert with spo0H (a sigma factor) to control the expression of some genes that are critical to the sporulation process.</text>
</comment>
<dbReference type="CDD" id="cd00383">
    <property type="entry name" value="trans_reg_C"/>
    <property type="match status" value="1"/>
</dbReference>
<dbReference type="PANTHER" id="PTHR48111:SF73">
    <property type="entry name" value="ALKALINE PHOSPHATASE SYNTHESIS TRANSCRIPTIONAL REGULATORY PROTEIN PHOP"/>
    <property type="match status" value="1"/>
</dbReference>
<keyword evidence="3" id="KW-0902">Two-component regulatory system</keyword>
<evidence type="ECO:0000256" key="7">
    <source>
        <dbReference type="ARBA" id="ARBA00024867"/>
    </source>
</evidence>
<name>A0A140L5X3_9FIRM</name>
<dbReference type="OrthoDB" id="9802426at2"/>
<proteinExistence type="predicted"/>
<evidence type="ECO:0000259" key="11">
    <source>
        <dbReference type="PROSITE" id="PS51755"/>
    </source>
</evidence>
<dbReference type="Proteomes" id="UP000070456">
    <property type="component" value="Unassembled WGS sequence"/>
</dbReference>
<evidence type="ECO:0000256" key="3">
    <source>
        <dbReference type="ARBA" id="ARBA00023012"/>
    </source>
</evidence>
<evidence type="ECO:0000313" key="13">
    <source>
        <dbReference type="Proteomes" id="UP000070456"/>
    </source>
</evidence>
<dbReference type="GO" id="GO:0005829">
    <property type="term" value="C:cytosol"/>
    <property type="evidence" value="ECO:0007669"/>
    <property type="project" value="TreeGrafter"/>
</dbReference>
<keyword evidence="4" id="KW-0805">Transcription regulation</keyword>
<dbReference type="Gene3D" id="6.10.250.690">
    <property type="match status" value="1"/>
</dbReference>
<dbReference type="STRING" id="520762.AN619_14110"/>
<dbReference type="PANTHER" id="PTHR48111">
    <property type="entry name" value="REGULATOR OF RPOS"/>
    <property type="match status" value="1"/>
</dbReference>
<dbReference type="PROSITE" id="PS50110">
    <property type="entry name" value="RESPONSE_REGULATORY"/>
    <property type="match status" value="1"/>
</dbReference>
<evidence type="ECO:0000256" key="6">
    <source>
        <dbReference type="ARBA" id="ARBA00023163"/>
    </source>
</evidence>
<evidence type="ECO:0000313" key="12">
    <source>
        <dbReference type="EMBL" id="KXG75948.1"/>
    </source>
</evidence>
<dbReference type="InterPro" id="IPR001789">
    <property type="entry name" value="Sig_transdc_resp-reg_receiver"/>
</dbReference>
<dbReference type="GO" id="GO:0006355">
    <property type="term" value="P:regulation of DNA-templated transcription"/>
    <property type="evidence" value="ECO:0007669"/>
    <property type="project" value="InterPro"/>
</dbReference>
<feature type="domain" description="OmpR/PhoB-type" evidence="11">
    <location>
        <begin position="132"/>
        <end position="231"/>
    </location>
</feature>
<evidence type="ECO:0000256" key="9">
    <source>
        <dbReference type="PROSITE-ProRule" id="PRU01091"/>
    </source>
</evidence>
<dbReference type="Pfam" id="PF00072">
    <property type="entry name" value="Response_reg"/>
    <property type="match status" value="1"/>
</dbReference>
<keyword evidence="5 9" id="KW-0238">DNA-binding</keyword>
<evidence type="ECO:0000256" key="4">
    <source>
        <dbReference type="ARBA" id="ARBA00023015"/>
    </source>
</evidence>
<accession>A0A140L5X3</accession>
<dbReference type="Gene3D" id="1.10.10.10">
    <property type="entry name" value="Winged helix-like DNA-binding domain superfamily/Winged helix DNA-binding domain"/>
    <property type="match status" value="1"/>
</dbReference>
<evidence type="ECO:0000256" key="1">
    <source>
        <dbReference type="ARBA" id="ARBA00018672"/>
    </source>
</evidence>
<organism evidence="12 13">
    <name type="scientific">Thermotalea metallivorans</name>
    <dbReference type="NCBI Taxonomy" id="520762"/>
    <lineage>
        <taxon>Bacteria</taxon>
        <taxon>Bacillati</taxon>
        <taxon>Bacillota</taxon>
        <taxon>Clostridia</taxon>
        <taxon>Peptostreptococcales</taxon>
        <taxon>Thermotaleaceae</taxon>
        <taxon>Thermotalea</taxon>
    </lineage>
</organism>
<dbReference type="FunFam" id="1.10.10.10:FF:000018">
    <property type="entry name" value="DNA-binding response regulator ResD"/>
    <property type="match status" value="1"/>
</dbReference>
<dbReference type="Gene3D" id="3.40.50.2300">
    <property type="match status" value="1"/>
</dbReference>
<dbReference type="SUPFAM" id="SSF46894">
    <property type="entry name" value="C-terminal effector domain of the bipartite response regulators"/>
    <property type="match status" value="1"/>
</dbReference>
<dbReference type="CDD" id="cd19937">
    <property type="entry name" value="REC_OmpR_BsPhoP-like"/>
    <property type="match status" value="1"/>
</dbReference>
<keyword evidence="2 8" id="KW-0597">Phosphoprotein</keyword>
<dbReference type="GO" id="GO:0032993">
    <property type="term" value="C:protein-DNA complex"/>
    <property type="evidence" value="ECO:0007669"/>
    <property type="project" value="TreeGrafter"/>
</dbReference>
<keyword evidence="6" id="KW-0804">Transcription</keyword>
<dbReference type="InterPro" id="IPR001867">
    <property type="entry name" value="OmpR/PhoB-type_DNA-bd"/>
</dbReference>
<gene>
    <name evidence="12" type="primary">phoP</name>
    <name evidence="12" type="ORF">AN619_14110</name>
</gene>
<evidence type="ECO:0000256" key="5">
    <source>
        <dbReference type="ARBA" id="ARBA00023125"/>
    </source>
</evidence>
<dbReference type="InterPro" id="IPR039420">
    <property type="entry name" value="WalR-like"/>
</dbReference>
<sequence length="233" mass="26724">MSRKKVLVVDDEQHIVELIQFNLENSGFDVLASDNGEDALKIAIEEVPDVIILDLMLPGMDGFEACKKIRSHEKTGKIPIIMLTAKSEETDKVLGLELGADDYLTKPFSVRELVARIKAVLRRFEEIPKEAGKIIKIHDITIDTEKHEVMKGSKVLDLTLKEFELLKILAENRGKVLSRNFLLDEVWGYDYFGETRTVDVHIRHLRKKIEDNDKHPVYIETIRGIGYKMKQVK</sequence>
<dbReference type="PROSITE" id="PS51755">
    <property type="entry name" value="OMPR_PHOB"/>
    <property type="match status" value="1"/>
</dbReference>
<dbReference type="SMART" id="SM00862">
    <property type="entry name" value="Trans_reg_C"/>
    <property type="match status" value="1"/>
</dbReference>
<feature type="modified residue" description="4-aspartylphosphate" evidence="8">
    <location>
        <position position="54"/>
    </location>
</feature>
<dbReference type="GO" id="GO:0000976">
    <property type="term" value="F:transcription cis-regulatory region binding"/>
    <property type="evidence" value="ECO:0007669"/>
    <property type="project" value="TreeGrafter"/>
</dbReference>
<dbReference type="RefSeq" id="WP_068556007.1">
    <property type="nucleotide sequence ID" value="NZ_LOEE01000030.1"/>
</dbReference>
<protein>
    <recommendedName>
        <fullName evidence="1">Stage 0 sporulation protein A homolog</fullName>
    </recommendedName>
</protein>
<dbReference type="FunFam" id="3.40.50.2300:FF:000001">
    <property type="entry name" value="DNA-binding response regulator PhoB"/>
    <property type="match status" value="1"/>
</dbReference>
<comment type="caution">
    <text evidence="12">The sequence shown here is derived from an EMBL/GenBank/DDBJ whole genome shotgun (WGS) entry which is preliminary data.</text>
</comment>
<dbReference type="GO" id="GO:0000156">
    <property type="term" value="F:phosphorelay response regulator activity"/>
    <property type="evidence" value="ECO:0007669"/>
    <property type="project" value="TreeGrafter"/>
</dbReference>